<evidence type="ECO:0000313" key="10">
    <source>
        <dbReference type="EMBL" id="KAG8240098.1"/>
    </source>
</evidence>
<dbReference type="PANTHER" id="PTHR24034">
    <property type="entry name" value="EGF-LIKE DOMAIN-CONTAINING PROTEIN"/>
    <property type="match status" value="1"/>
</dbReference>
<dbReference type="InterPro" id="IPR050751">
    <property type="entry name" value="ECM_structural_protein"/>
</dbReference>
<evidence type="ECO:0000256" key="6">
    <source>
        <dbReference type="ARBA" id="ARBA00023157"/>
    </source>
</evidence>
<evidence type="ECO:0000256" key="4">
    <source>
        <dbReference type="ARBA" id="ARBA00022729"/>
    </source>
</evidence>
<dbReference type="EMBL" id="KZ311340">
    <property type="protein sequence ID" value="KAG8240098.1"/>
    <property type="molecule type" value="Genomic_DNA"/>
</dbReference>
<evidence type="ECO:0000256" key="5">
    <source>
        <dbReference type="ARBA" id="ARBA00022737"/>
    </source>
</evidence>
<dbReference type="InterPro" id="IPR049883">
    <property type="entry name" value="NOTCH1_EGF-like"/>
</dbReference>
<dbReference type="SMART" id="SM00181">
    <property type="entry name" value="EGF"/>
    <property type="match status" value="3"/>
</dbReference>
<dbReference type="InterPro" id="IPR026823">
    <property type="entry name" value="cEGF"/>
</dbReference>
<protein>
    <recommendedName>
        <fullName evidence="9">EGF-like domain-containing protein</fullName>
    </recommendedName>
</protein>
<feature type="domain" description="EGF-like" evidence="9">
    <location>
        <begin position="96"/>
        <end position="133"/>
    </location>
</feature>
<evidence type="ECO:0000256" key="3">
    <source>
        <dbReference type="ARBA" id="ARBA00022536"/>
    </source>
</evidence>
<dbReference type="GO" id="GO:0005576">
    <property type="term" value="C:extracellular region"/>
    <property type="evidence" value="ECO:0007669"/>
    <property type="project" value="UniProtKB-SubCell"/>
</dbReference>
<dbReference type="SUPFAM" id="SSF57184">
    <property type="entry name" value="Growth factor receptor domain"/>
    <property type="match status" value="1"/>
</dbReference>
<reference evidence="10" key="2">
    <citation type="submission" date="2017-10" db="EMBL/GenBank/DDBJ databases">
        <title>Ladona fulva Genome sequencing and assembly.</title>
        <authorList>
            <person name="Murali S."/>
            <person name="Richards S."/>
            <person name="Bandaranaike D."/>
            <person name="Bellair M."/>
            <person name="Blankenburg K."/>
            <person name="Chao H."/>
            <person name="Dinh H."/>
            <person name="Doddapaneni H."/>
            <person name="Dugan-Rocha S."/>
            <person name="Elkadiri S."/>
            <person name="Gnanaolivu R."/>
            <person name="Hernandez B."/>
            <person name="Skinner E."/>
            <person name="Javaid M."/>
            <person name="Lee S."/>
            <person name="Li M."/>
            <person name="Ming W."/>
            <person name="Munidasa M."/>
            <person name="Muniz J."/>
            <person name="Nguyen L."/>
            <person name="Hughes D."/>
            <person name="Osuji N."/>
            <person name="Pu L.-L."/>
            <person name="Puazo M."/>
            <person name="Qu C."/>
            <person name="Quiroz J."/>
            <person name="Raj R."/>
            <person name="Weissenberger G."/>
            <person name="Xin Y."/>
            <person name="Zou X."/>
            <person name="Han Y."/>
            <person name="Worley K."/>
            <person name="Muzny D."/>
            <person name="Gibbs R."/>
        </authorList>
    </citation>
    <scope>NUCLEOTIDE SEQUENCE</scope>
    <source>
        <strain evidence="10">Sampled in the wild</strain>
    </source>
</reference>
<reference evidence="10" key="1">
    <citation type="submission" date="2013-04" db="EMBL/GenBank/DDBJ databases">
        <authorList>
            <person name="Qu J."/>
            <person name="Murali S.C."/>
            <person name="Bandaranaike D."/>
            <person name="Bellair M."/>
            <person name="Blankenburg K."/>
            <person name="Chao H."/>
            <person name="Dinh H."/>
            <person name="Doddapaneni H."/>
            <person name="Downs B."/>
            <person name="Dugan-Rocha S."/>
            <person name="Elkadiri S."/>
            <person name="Gnanaolivu R.D."/>
            <person name="Hernandez B."/>
            <person name="Javaid M."/>
            <person name="Jayaseelan J.C."/>
            <person name="Lee S."/>
            <person name="Li M."/>
            <person name="Ming W."/>
            <person name="Munidasa M."/>
            <person name="Muniz J."/>
            <person name="Nguyen L."/>
            <person name="Ongeri F."/>
            <person name="Osuji N."/>
            <person name="Pu L.-L."/>
            <person name="Puazo M."/>
            <person name="Qu C."/>
            <person name="Quiroz J."/>
            <person name="Raj R."/>
            <person name="Weissenberger G."/>
            <person name="Xin Y."/>
            <person name="Zou X."/>
            <person name="Han Y."/>
            <person name="Richards S."/>
            <person name="Worley K."/>
            <person name="Muzny D."/>
            <person name="Gibbs R."/>
        </authorList>
    </citation>
    <scope>NUCLEOTIDE SEQUENCE</scope>
    <source>
        <strain evidence="10">Sampled in the wild</strain>
    </source>
</reference>
<dbReference type="CDD" id="cd00054">
    <property type="entry name" value="EGF_CA"/>
    <property type="match status" value="2"/>
</dbReference>
<organism evidence="10 11">
    <name type="scientific">Ladona fulva</name>
    <name type="common">Scarce chaser dragonfly</name>
    <name type="synonym">Libellula fulva</name>
    <dbReference type="NCBI Taxonomy" id="123851"/>
    <lineage>
        <taxon>Eukaryota</taxon>
        <taxon>Metazoa</taxon>
        <taxon>Ecdysozoa</taxon>
        <taxon>Arthropoda</taxon>
        <taxon>Hexapoda</taxon>
        <taxon>Insecta</taxon>
        <taxon>Pterygota</taxon>
        <taxon>Palaeoptera</taxon>
        <taxon>Odonata</taxon>
        <taxon>Epiprocta</taxon>
        <taxon>Anisoptera</taxon>
        <taxon>Libelluloidea</taxon>
        <taxon>Libellulidae</taxon>
        <taxon>Ladona</taxon>
    </lineage>
</organism>
<dbReference type="SMART" id="SM00179">
    <property type="entry name" value="EGF_CA"/>
    <property type="match status" value="3"/>
</dbReference>
<dbReference type="OrthoDB" id="10045365at2759"/>
<dbReference type="Pfam" id="PF07645">
    <property type="entry name" value="EGF_CA"/>
    <property type="match status" value="1"/>
</dbReference>
<keyword evidence="2" id="KW-0964">Secreted</keyword>
<keyword evidence="4" id="KW-0732">Signal</keyword>
<dbReference type="InterPro" id="IPR000152">
    <property type="entry name" value="EGF-type_Asp/Asn_hydroxyl_site"/>
</dbReference>
<feature type="domain" description="EGF-like" evidence="9">
    <location>
        <begin position="15"/>
        <end position="54"/>
    </location>
</feature>
<dbReference type="InterPro" id="IPR001881">
    <property type="entry name" value="EGF-like_Ca-bd_dom"/>
</dbReference>
<name>A0A8K0KTJ7_LADFU</name>
<evidence type="ECO:0000256" key="8">
    <source>
        <dbReference type="PROSITE-ProRule" id="PRU00076"/>
    </source>
</evidence>
<comment type="caution">
    <text evidence="8">Lacks conserved residue(s) required for the propagation of feature annotation.</text>
</comment>
<keyword evidence="11" id="KW-1185">Reference proteome</keyword>
<dbReference type="InterPro" id="IPR009030">
    <property type="entry name" value="Growth_fac_rcpt_cys_sf"/>
</dbReference>
<dbReference type="PANTHER" id="PTHR24034:SF140">
    <property type="entry name" value="LATENT-TRANSFORMING GROWTH FACTOR BETA-BINDING PROTEIN 1"/>
    <property type="match status" value="1"/>
</dbReference>
<dbReference type="FunFam" id="2.10.25.10:FF:000014">
    <property type="entry name" value="Latent-transforming growth factor beta-binding protein 3"/>
    <property type="match status" value="1"/>
</dbReference>
<dbReference type="FunFam" id="2.10.25.10:FF:000010">
    <property type="entry name" value="Pro-epidermal growth factor"/>
    <property type="match status" value="1"/>
</dbReference>
<dbReference type="PROSITE" id="PS00010">
    <property type="entry name" value="ASX_HYDROXYL"/>
    <property type="match status" value="2"/>
</dbReference>
<proteinExistence type="predicted"/>
<dbReference type="FunFam" id="2.10.25.10:FF:000002">
    <property type="entry name" value="Latent-transforming growth factor beta-binding protein 3"/>
    <property type="match status" value="1"/>
</dbReference>
<keyword evidence="7" id="KW-0325">Glycoprotein</keyword>
<dbReference type="Proteomes" id="UP000792457">
    <property type="component" value="Unassembled WGS sequence"/>
</dbReference>
<gene>
    <name evidence="10" type="ORF">J437_LFUL019682</name>
</gene>
<evidence type="ECO:0000313" key="11">
    <source>
        <dbReference type="Proteomes" id="UP000792457"/>
    </source>
</evidence>
<evidence type="ECO:0000256" key="1">
    <source>
        <dbReference type="ARBA" id="ARBA00004613"/>
    </source>
</evidence>
<comment type="subcellular location">
    <subcellularLocation>
        <location evidence="1">Secreted</location>
    </subcellularLocation>
</comment>
<dbReference type="InterPro" id="IPR000742">
    <property type="entry name" value="EGF"/>
</dbReference>
<comment type="caution">
    <text evidence="10">The sequence shown here is derived from an EMBL/GenBank/DDBJ whole genome shotgun (WGS) entry which is preliminary data.</text>
</comment>
<evidence type="ECO:0000256" key="7">
    <source>
        <dbReference type="ARBA" id="ARBA00023180"/>
    </source>
</evidence>
<keyword evidence="6" id="KW-1015">Disulfide bond</keyword>
<dbReference type="Gene3D" id="2.10.25.10">
    <property type="entry name" value="Laminin"/>
    <property type="match status" value="3"/>
</dbReference>
<keyword evidence="5" id="KW-0677">Repeat</keyword>
<dbReference type="PROSITE" id="PS01186">
    <property type="entry name" value="EGF_2"/>
    <property type="match status" value="2"/>
</dbReference>
<evidence type="ECO:0000259" key="9">
    <source>
        <dbReference type="PROSITE" id="PS50026"/>
    </source>
</evidence>
<feature type="domain" description="EGF-like" evidence="9">
    <location>
        <begin position="55"/>
        <end position="95"/>
    </location>
</feature>
<dbReference type="Pfam" id="PF12662">
    <property type="entry name" value="cEGF"/>
    <property type="match status" value="2"/>
</dbReference>
<keyword evidence="3 8" id="KW-0245">EGF-like domain</keyword>
<accession>A0A8K0KTJ7</accession>
<sequence>MNLKSLKTYVNMFTDENECLRGNVCGNGTCTNVEGGFECSCDEGFAPGPMQVCEDVNECQEMGNQCAFRCHNVPGSFRCICPYGYALAADGRHCQDIDECQENFGVCEGGECVNTEGGVICECPEGYILSQNGMKCIDVRQELCYDGVRQGKKLSLCTFAT</sequence>
<dbReference type="GO" id="GO:0005509">
    <property type="term" value="F:calcium ion binding"/>
    <property type="evidence" value="ECO:0007669"/>
    <property type="project" value="InterPro"/>
</dbReference>
<evidence type="ECO:0000256" key="2">
    <source>
        <dbReference type="ARBA" id="ARBA00022525"/>
    </source>
</evidence>
<dbReference type="AlphaFoldDB" id="A0A8K0KTJ7"/>
<dbReference type="PROSITE" id="PS50026">
    <property type="entry name" value="EGF_3"/>
    <property type="match status" value="3"/>
</dbReference>